<comment type="caution">
    <text evidence="1">The sequence shown here is derived from an EMBL/GenBank/DDBJ whole genome shotgun (WGS) entry which is preliminary data.</text>
</comment>
<evidence type="ECO:0000313" key="1">
    <source>
        <dbReference type="EMBL" id="KAK1146806.1"/>
    </source>
</evidence>
<dbReference type="Proteomes" id="UP001177260">
    <property type="component" value="Unassembled WGS sequence"/>
</dbReference>
<accession>A0ACC3B8X7</accession>
<evidence type="ECO:0000313" key="2">
    <source>
        <dbReference type="Proteomes" id="UP001177260"/>
    </source>
</evidence>
<organism evidence="1 2">
    <name type="scientific">Aspergillus melleus</name>
    <dbReference type="NCBI Taxonomy" id="138277"/>
    <lineage>
        <taxon>Eukaryota</taxon>
        <taxon>Fungi</taxon>
        <taxon>Dikarya</taxon>
        <taxon>Ascomycota</taxon>
        <taxon>Pezizomycotina</taxon>
        <taxon>Eurotiomycetes</taxon>
        <taxon>Eurotiomycetidae</taxon>
        <taxon>Eurotiales</taxon>
        <taxon>Aspergillaceae</taxon>
        <taxon>Aspergillus</taxon>
        <taxon>Aspergillus subgen. Circumdati</taxon>
    </lineage>
</organism>
<name>A0ACC3B8X7_9EURO</name>
<reference evidence="1 2" key="1">
    <citation type="journal article" date="2023" name="ACS Omega">
        <title>Identification of the Neoaspergillic Acid Biosynthesis Gene Cluster by Establishing an In Vitro CRISPR-Ribonucleoprotein Genetic System in Aspergillus melleus.</title>
        <authorList>
            <person name="Yuan B."/>
            <person name="Grau M.F."/>
            <person name="Murata R.M."/>
            <person name="Torok T."/>
            <person name="Venkateswaran K."/>
            <person name="Stajich J.E."/>
            <person name="Wang C.C.C."/>
        </authorList>
    </citation>
    <scope>NUCLEOTIDE SEQUENCE [LARGE SCALE GENOMIC DNA]</scope>
    <source>
        <strain evidence="1 2">IMV 1140</strain>
    </source>
</reference>
<dbReference type="EMBL" id="JAOPJF010000015">
    <property type="protein sequence ID" value="KAK1146806.1"/>
    <property type="molecule type" value="Genomic_DNA"/>
</dbReference>
<keyword evidence="2" id="KW-1185">Reference proteome</keyword>
<proteinExistence type="predicted"/>
<sequence length="222" mass="25691">MPEFIRYVSVYTGPHLYANLQDEYKEAYRRLDHGEYAVVHNDEDISPEDAYVRYVQLHSHLLFKVIVDRKYIPVDQVIRAAAFTASTCLGSEDPKQAQPIDPLASYTLRAVALHLKPELGRIVRVDCQRHPLFKGTDKPTTAIQPRRWTPADIDSQYSAYPKSCAEDKKSKKARHRRRKAWGSHPVTFHRNSVGDVDIVVQRPDKNLRYMPWTSQEADQVNY</sequence>
<gene>
    <name evidence="1" type="ORF">N8T08_002567</name>
</gene>
<protein>
    <submittedName>
        <fullName evidence="1">Uncharacterized protein</fullName>
    </submittedName>
</protein>